<proteinExistence type="inferred from homology"/>
<gene>
    <name evidence="5" type="ORF">KL86CLO1_12599</name>
</gene>
<evidence type="ECO:0000256" key="3">
    <source>
        <dbReference type="ARBA" id="ARBA00023125"/>
    </source>
</evidence>
<protein>
    <recommendedName>
        <fullName evidence="6">Regulatory protein BlaI</fullName>
    </recommendedName>
</protein>
<name>A0A212KBU2_9FIRM</name>
<dbReference type="SUPFAM" id="SSF46785">
    <property type="entry name" value="Winged helix' DNA-binding domain"/>
    <property type="match status" value="1"/>
</dbReference>
<dbReference type="InterPro" id="IPR036388">
    <property type="entry name" value="WH-like_DNA-bd_sf"/>
</dbReference>
<comment type="similarity">
    <text evidence="1">Belongs to the BlaI transcriptional regulatory family.</text>
</comment>
<sequence>MADSSRAKEIAMANDNNTLVKSEWYIMERLWETAPRTYVQLCHDLKVNPGWSRSTVQTMLERMTEKGILRYEVVGRAKQYYPNIARDDAAIAETRSLLDRAFEGSASLMMSTLVRKKQLTKDEINELYAILQEAEVQK</sequence>
<keyword evidence="4" id="KW-0804">Transcription</keyword>
<keyword evidence="3" id="KW-0238">DNA-binding</keyword>
<dbReference type="Gene3D" id="1.10.4040.10">
    <property type="entry name" value="Penicillinase repressor domain"/>
    <property type="match status" value="1"/>
</dbReference>
<dbReference type="PIRSF" id="PIRSF019455">
    <property type="entry name" value="CopR_AtkY"/>
    <property type="match status" value="1"/>
</dbReference>
<reference evidence="5" key="1">
    <citation type="submission" date="2016-04" db="EMBL/GenBank/DDBJ databases">
        <authorList>
            <person name="Evans L.H."/>
            <person name="Alamgir A."/>
            <person name="Owens N."/>
            <person name="Weber N.D."/>
            <person name="Virtaneva K."/>
            <person name="Barbian K."/>
            <person name="Babar A."/>
            <person name="Rosenke K."/>
        </authorList>
    </citation>
    <scope>NUCLEOTIDE SEQUENCE</scope>
    <source>
        <strain evidence="5">86</strain>
    </source>
</reference>
<evidence type="ECO:0000313" key="5">
    <source>
        <dbReference type="EMBL" id="SBW09189.1"/>
    </source>
</evidence>
<dbReference type="GO" id="GO:0003677">
    <property type="term" value="F:DNA binding"/>
    <property type="evidence" value="ECO:0007669"/>
    <property type="project" value="UniProtKB-KW"/>
</dbReference>
<evidence type="ECO:0000256" key="1">
    <source>
        <dbReference type="ARBA" id="ARBA00011046"/>
    </source>
</evidence>
<dbReference type="AlphaFoldDB" id="A0A212KBU2"/>
<evidence type="ECO:0008006" key="6">
    <source>
        <dbReference type="Google" id="ProtNLM"/>
    </source>
</evidence>
<dbReference type="Gene3D" id="1.10.10.10">
    <property type="entry name" value="Winged helix-like DNA-binding domain superfamily/Winged helix DNA-binding domain"/>
    <property type="match status" value="1"/>
</dbReference>
<dbReference type="EMBL" id="FLUN01000001">
    <property type="protein sequence ID" value="SBW09189.1"/>
    <property type="molecule type" value="Genomic_DNA"/>
</dbReference>
<dbReference type="InterPro" id="IPR005650">
    <property type="entry name" value="BlaI_family"/>
</dbReference>
<evidence type="ECO:0000256" key="4">
    <source>
        <dbReference type="ARBA" id="ARBA00023163"/>
    </source>
</evidence>
<dbReference type="GO" id="GO:0045892">
    <property type="term" value="P:negative regulation of DNA-templated transcription"/>
    <property type="evidence" value="ECO:0007669"/>
    <property type="project" value="InterPro"/>
</dbReference>
<dbReference type="Pfam" id="PF03965">
    <property type="entry name" value="Penicillinase_R"/>
    <property type="match status" value="1"/>
</dbReference>
<organism evidence="5">
    <name type="scientific">uncultured Eubacteriales bacterium</name>
    <dbReference type="NCBI Taxonomy" id="172733"/>
    <lineage>
        <taxon>Bacteria</taxon>
        <taxon>Bacillati</taxon>
        <taxon>Bacillota</taxon>
        <taxon>Clostridia</taxon>
        <taxon>Eubacteriales</taxon>
        <taxon>environmental samples</taxon>
    </lineage>
</organism>
<keyword evidence="2" id="KW-0805">Transcription regulation</keyword>
<evidence type="ECO:0000256" key="2">
    <source>
        <dbReference type="ARBA" id="ARBA00023015"/>
    </source>
</evidence>
<dbReference type="InterPro" id="IPR036390">
    <property type="entry name" value="WH_DNA-bd_sf"/>
</dbReference>
<accession>A0A212KBU2</accession>